<evidence type="ECO:0000313" key="2">
    <source>
        <dbReference type="EMBL" id="BAV33303.1"/>
    </source>
</evidence>
<name>A0A1B4XES3_9GAMM</name>
<keyword evidence="1" id="KW-0472">Membrane</keyword>
<organism evidence="2 3">
    <name type="scientific">Sulfuricaulis limicola</name>
    <dbReference type="NCBI Taxonomy" id="1620215"/>
    <lineage>
        <taxon>Bacteria</taxon>
        <taxon>Pseudomonadati</taxon>
        <taxon>Pseudomonadota</taxon>
        <taxon>Gammaproteobacteria</taxon>
        <taxon>Acidiferrobacterales</taxon>
        <taxon>Acidiferrobacteraceae</taxon>
        <taxon>Sulfuricaulis</taxon>
    </lineage>
</organism>
<sequence>MNATIKAALVIAFAIVAVMLLLFGGGTMTGATLSGGMMGNGAMGGISWMWIPTLLMLGLGVLLVWIIFGQKK</sequence>
<keyword evidence="3" id="KW-1185">Reference proteome</keyword>
<keyword evidence="1" id="KW-1133">Transmembrane helix</keyword>
<feature type="transmembrane region" description="Helical" evidence="1">
    <location>
        <begin position="7"/>
        <end position="28"/>
    </location>
</feature>
<evidence type="ECO:0000256" key="1">
    <source>
        <dbReference type="SAM" id="Phobius"/>
    </source>
</evidence>
<keyword evidence="1" id="KW-0812">Transmembrane</keyword>
<dbReference type="InParanoid" id="A0A1B4XES3"/>
<evidence type="ECO:0000313" key="3">
    <source>
        <dbReference type="Proteomes" id="UP000243180"/>
    </source>
</evidence>
<reference evidence="2 3" key="1">
    <citation type="submission" date="2015-05" db="EMBL/GenBank/DDBJ databases">
        <title>Complete genome sequence of a sulfur-oxidizing gammaproteobacterium strain HA5.</title>
        <authorList>
            <person name="Miura A."/>
            <person name="Kojima H."/>
            <person name="Fukui M."/>
        </authorList>
    </citation>
    <scope>NUCLEOTIDE SEQUENCE [LARGE SCALE GENOMIC DNA]</scope>
    <source>
        <strain evidence="2 3">HA5</strain>
    </source>
</reference>
<accession>A0A1B4XES3</accession>
<dbReference type="Proteomes" id="UP000243180">
    <property type="component" value="Chromosome"/>
</dbReference>
<dbReference type="RefSeq" id="WP_096360177.1">
    <property type="nucleotide sequence ID" value="NZ_AP014879.1"/>
</dbReference>
<dbReference type="KEGG" id="slim:SCL_0987"/>
<gene>
    <name evidence="2" type="ORF">SCL_0987</name>
</gene>
<proteinExistence type="predicted"/>
<dbReference type="AlphaFoldDB" id="A0A1B4XES3"/>
<dbReference type="EMBL" id="AP014879">
    <property type="protein sequence ID" value="BAV33303.1"/>
    <property type="molecule type" value="Genomic_DNA"/>
</dbReference>
<protein>
    <submittedName>
        <fullName evidence="2">Uncharacterized protein</fullName>
    </submittedName>
</protein>
<feature type="transmembrane region" description="Helical" evidence="1">
    <location>
        <begin position="48"/>
        <end position="68"/>
    </location>
</feature>